<dbReference type="EMBL" id="CP076405">
    <property type="protein sequence ID" value="QWQ22025.1"/>
    <property type="molecule type" value="Genomic_DNA"/>
</dbReference>
<reference evidence="1" key="1">
    <citation type="submission" date="2021-06" db="EMBL/GenBank/DDBJ databases">
        <title>Emergence of genetically related NDM-1-producing Providencia rettgeri strains in Argentina.</title>
        <authorList>
            <person name="Pasteran F."/>
            <person name="Meo A."/>
            <person name="Gomez S."/>
            <person name="Derdoy L."/>
            <person name="Albronoz E."/>
            <person name="Faccone D."/>
            <person name="Guerriero L."/>
            <person name="Archuby D."/>
            <person name="Tarzia A."/>
            <person name="Lopez M."/>
            <person name="Corso A."/>
        </authorList>
    </citation>
    <scope>NUCLEOTIDE SEQUENCE</scope>
    <source>
        <strain evidence="1">PreM15628</strain>
    </source>
</reference>
<name>A0AAJ4TJL0_PRORE</name>
<protein>
    <submittedName>
        <fullName evidence="1">Uncharacterized protein</fullName>
    </submittedName>
</protein>
<dbReference type="AlphaFoldDB" id="A0AAJ4TJL0"/>
<proteinExistence type="predicted"/>
<evidence type="ECO:0000313" key="2">
    <source>
        <dbReference type="Proteomes" id="UP000682358"/>
    </source>
</evidence>
<dbReference type="Proteomes" id="UP000682358">
    <property type="component" value="Chromosome"/>
</dbReference>
<sequence>MKTVYLDQNIWLDIILSRKELNIDLIQRKFSGGEFNILYSPANCEELCNSHRSENIKNQISSSELNDRLEVISKITNNMEILPYLIDSLGLLVKYLEIKSPIIVSEHPIDCFERVNKYYQSMLLQS</sequence>
<gene>
    <name evidence="1" type="ORF">KOF27_06775</name>
</gene>
<evidence type="ECO:0000313" key="1">
    <source>
        <dbReference type="EMBL" id="QWQ22025.1"/>
    </source>
</evidence>
<dbReference type="RefSeq" id="WP_215954402.1">
    <property type="nucleotide sequence ID" value="NZ_CP076405.1"/>
</dbReference>
<organism evidence="1 2">
    <name type="scientific">Providencia rettgeri</name>
    <dbReference type="NCBI Taxonomy" id="587"/>
    <lineage>
        <taxon>Bacteria</taxon>
        <taxon>Pseudomonadati</taxon>
        <taxon>Pseudomonadota</taxon>
        <taxon>Gammaproteobacteria</taxon>
        <taxon>Enterobacterales</taxon>
        <taxon>Morganellaceae</taxon>
        <taxon>Providencia</taxon>
    </lineage>
</organism>
<accession>A0AAJ4TJL0</accession>